<dbReference type="InterPro" id="IPR041891">
    <property type="entry name" value="Alpha_CA_prokaryot-like"/>
</dbReference>
<dbReference type="SUPFAM" id="SSF51069">
    <property type="entry name" value="Carbonic anhydrase"/>
    <property type="match status" value="1"/>
</dbReference>
<dbReference type="PANTHER" id="PTHR18952:SF236">
    <property type="entry name" value="ALPHA CARBONIC ANHYDRASE 1, CHLOROPLASTIC"/>
    <property type="match status" value="1"/>
</dbReference>
<dbReference type="CDD" id="cd03124">
    <property type="entry name" value="alpha_CA_prokaryotic_like"/>
    <property type="match status" value="1"/>
</dbReference>
<dbReference type="PROSITE" id="PS51144">
    <property type="entry name" value="ALPHA_CA_2"/>
    <property type="match status" value="1"/>
</dbReference>
<dbReference type="Proteomes" id="UP001327560">
    <property type="component" value="Chromosome 2"/>
</dbReference>
<evidence type="ECO:0000313" key="3">
    <source>
        <dbReference type="EMBL" id="WOK97322.1"/>
    </source>
</evidence>
<dbReference type="AlphaFoldDB" id="A0AAQ3JYF4"/>
<keyword evidence="1" id="KW-0732">Signal</keyword>
<reference evidence="3 4" key="1">
    <citation type="submission" date="2023-10" db="EMBL/GenBank/DDBJ databases">
        <title>Chromosome-scale genome assembly provides insights into flower coloration mechanisms of Canna indica.</title>
        <authorList>
            <person name="Li C."/>
        </authorList>
    </citation>
    <scope>NUCLEOTIDE SEQUENCE [LARGE SCALE GENOMIC DNA]</scope>
    <source>
        <tissue evidence="3">Flower</tissue>
    </source>
</reference>
<protein>
    <recommendedName>
        <fullName evidence="2">Alpha-carbonic anhydrase domain-containing protein</fullName>
    </recommendedName>
</protein>
<evidence type="ECO:0000259" key="2">
    <source>
        <dbReference type="PROSITE" id="PS51144"/>
    </source>
</evidence>
<dbReference type="EMBL" id="CP136891">
    <property type="protein sequence ID" value="WOK97322.1"/>
    <property type="molecule type" value="Genomic_DNA"/>
</dbReference>
<feature type="signal peptide" evidence="1">
    <location>
        <begin position="1"/>
        <end position="22"/>
    </location>
</feature>
<dbReference type="InterPro" id="IPR001148">
    <property type="entry name" value="CA_dom"/>
</dbReference>
<dbReference type="InterPro" id="IPR023561">
    <property type="entry name" value="Carbonic_anhydrase_a-class"/>
</dbReference>
<evidence type="ECO:0000313" key="4">
    <source>
        <dbReference type="Proteomes" id="UP001327560"/>
    </source>
</evidence>
<dbReference type="Pfam" id="PF00194">
    <property type="entry name" value="Carb_anhydrase"/>
    <property type="match status" value="1"/>
</dbReference>
<gene>
    <name evidence="3" type="ORF">Cni_G06030</name>
</gene>
<sequence>MAPMKGIFFMGISALLVACACANDAITYGYSGENGPDKWGSLSSDFRMCSQGKSQSPIDIAKNHTVYKPDLKNVDRDYISMKATLVNTGPHIQLRFDKGAGNVTIDGKNYTLQEVHWHSPSEHTIEGERFPMEFHLFHRSSSGELAIVAILYQYGDSNDAFLLQIQDELIKLGKEKCAADQEAQIPAGTVQTRALKRRTRKYYRYVGSLTDPPCTENVIWIILGKVREMSKEQAQLLKAPLDAAYQSNSRPLQPLNGRTVQLYDEMHDNDKSGDNKSKSIK</sequence>
<feature type="domain" description="Alpha-carbonic anhydrase" evidence="2">
    <location>
        <begin position="26"/>
        <end position="264"/>
    </location>
</feature>
<evidence type="ECO:0000256" key="1">
    <source>
        <dbReference type="SAM" id="SignalP"/>
    </source>
</evidence>
<dbReference type="GO" id="GO:0008270">
    <property type="term" value="F:zinc ion binding"/>
    <property type="evidence" value="ECO:0007669"/>
    <property type="project" value="InterPro"/>
</dbReference>
<dbReference type="InterPro" id="IPR036398">
    <property type="entry name" value="CA_dom_sf"/>
</dbReference>
<proteinExistence type="predicted"/>
<dbReference type="PANTHER" id="PTHR18952">
    <property type="entry name" value="CARBONIC ANHYDRASE"/>
    <property type="match status" value="1"/>
</dbReference>
<feature type="chain" id="PRO_5042974094" description="Alpha-carbonic anhydrase domain-containing protein" evidence="1">
    <location>
        <begin position="23"/>
        <end position="281"/>
    </location>
</feature>
<name>A0AAQ3JYF4_9LILI</name>
<dbReference type="SMART" id="SM01057">
    <property type="entry name" value="Carb_anhydrase"/>
    <property type="match status" value="1"/>
</dbReference>
<dbReference type="Gene3D" id="3.10.200.10">
    <property type="entry name" value="Alpha carbonic anhydrase"/>
    <property type="match status" value="1"/>
</dbReference>
<dbReference type="GO" id="GO:0006730">
    <property type="term" value="P:one-carbon metabolic process"/>
    <property type="evidence" value="ECO:0007669"/>
    <property type="project" value="TreeGrafter"/>
</dbReference>
<organism evidence="3 4">
    <name type="scientific">Canna indica</name>
    <name type="common">Indian-shot</name>
    <dbReference type="NCBI Taxonomy" id="4628"/>
    <lineage>
        <taxon>Eukaryota</taxon>
        <taxon>Viridiplantae</taxon>
        <taxon>Streptophyta</taxon>
        <taxon>Embryophyta</taxon>
        <taxon>Tracheophyta</taxon>
        <taxon>Spermatophyta</taxon>
        <taxon>Magnoliopsida</taxon>
        <taxon>Liliopsida</taxon>
        <taxon>Zingiberales</taxon>
        <taxon>Cannaceae</taxon>
        <taxon>Canna</taxon>
    </lineage>
</organism>
<keyword evidence="4" id="KW-1185">Reference proteome</keyword>
<dbReference type="GO" id="GO:0004089">
    <property type="term" value="F:carbonate dehydratase activity"/>
    <property type="evidence" value="ECO:0007669"/>
    <property type="project" value="InterPro"/>
</dbReference>
<dbReference type="PROSITE" id="PS51257">
    <property type="entry name" value="PROKAR_LIPOPROTEIN"/>
    <property type="match status" value="1"/>
</dbReference>
<accession>A0AAQ3JYF4</accession>